<name>A0A9N9KH19_9GLOM</name>
<protein>
    <submittedName>
        <fullName evidence="1">16506_t:CDS:1</fullName>
    </submittedName>
</protein>
<keyword evidence="2" id="KW-1185">Reference proteome</keyword>
<organism evidence="1 2">
    <name type="scientific">Dentiscutata erythropus</name>
    <dbReference type="NCBI Taxonomy" id="1348616"/>
    <lineage>
        <taxon>Eukaryota</taxon>
        <taxon>Fungi</taxon>
        <taxon>Fungi incertae sedis</taxon>
        <taxon>Mucoromycota</taxon>
        <taxon>Glomeromycotina</taxon>
        <taxon>Glomeromycetes</taxon>
        <taxon>Diversisporales</taxon>
        <taxon>Gigasporaceae</taxon>
        <taxon>Dentiscutata</taxon>
    </lineage>
</organism>
<gene>
    <name evidence="1" type="ORF">DERYTH_LOCUS28632</name>
</gene>
<evidence type="ECO:0000313" key="2">
    <source>
        <dbReference type="Proteomes" id="UP000789405"/>
    </source>
</evidence>
<feature type="non-terminal residue" evidence="1">
    <location>
        <position position="1"/>
    </location>
</feature>
<comment type="caution">
    <text evidence="1">The sequence shown here is derived from an EMBL/GenBank/DDBJ whole genome shotgun (WGS) entry which is preliminary data.</text>
</comment>
<feature type="non-terminal residue" evidence="1">
    <location>
        <position position="49"/>
    </location>
</feature>
<sequence length="49" mass="5480">FSQERTPGIQYIVNGFSLVLQINNPSQMLIASQRLVGSFLAVVPYLEKL</sequence>
<proteinExistence type="predicted"/>
<dbReference type="EMBL" id="CAJVPY010072717">
    <property type="protein sequence ID" value="CAG8829179.1"/>
    <property type="molecule type" value="Genomic_DNA"/>
</dbReference>
<reference evidence="1" key="1">
    <citation type="submission" date="2021-06" db="EMBL/GenBank/DDBJ databases">
        <authorList>
            <person name="Kallberg Y."/>
            <person name="Tangrot J."/>
            <person name="Rosling A."/>
        </authorList>
    </citation>
    <scope>NUCLEOTIDE SEQUENCE</scope>
    <source>
        <strain evidence="1">MA453B</strain>
    </source>
</reference>
<dbReference type="AlphaFoldDB" id="A0A9N9KH19"/>
<accession>A0A9N9KH19</accession>
<dbReference type="Proteomes" id="UP000789405">
    <property type="component" value="Unassembled WGS sequence"/>
</dbReference>
<evidence type="ECO:0000313" key="1">
    <source>
        <dbReference type="EMBL" id="CAG8829179.1"/>
    </source>
</evidence>